<dbReference type="Pfam" id="PF18558">
    <property type="entry name" value="HTH_51"/>
    <property type="match status" value="1"/>
</dbReference>
<dbReference type="SMART" id="SM00825">
    <property type="entry name" value="PKS_KS"/>
    <property type="match status" value="1"/>
</dbReference>
<dbReference type="EMBL" id="MG777491">
    <property type="protein sequence ID" value="AUW31097.1"/>
    <property type="molecule type" value="Genomic_DNA"/>
</dbReference>
<dbReference type="Gene3D" id="3.30.70.3290">
    <property type="match status" value="1"/>
</dbReference>
<dbReference type="SUPFAM" id="SSF53901">
    <property type="entry name" value="Thiolase-like"/>
    <property type="match status" value="1"/>
</dbReference>
<evidence type="ECO:0000256" key="7">
    <source>
        <dbReference type="SAM" id="MobiDB-lite"/>
    </source>
</evidence>
<feature type="region of interest" description="Disordered" evidence="7">
    <location>
        <begin position="1626"/>
        <end position="1651"/>
    </location>
</feature>
<feature type="domain" description="Carrier" evidence="8">
    <location>
        <begin position="1653"/>
        <end position="1727"/>
    </location>
</feature>
<evidence type="ECO:0000256" key="5">
    <source>
        <dbReference type="ARBA" id="ARBA00023315"/>
    </source>
</evidence>
<feature type="active site" description="Proton acceptor; for dehydratase activity" evidence="6">
    <location>
        <position position="1323"/>
    </location>
</feature>
<evidence type="ECO:0000259" key="9">
    <source>
        <dbReference type="PROSITE" id="PS52004"/>
    </source>
</evidence>
<organism evidence="11">
    <name type="scientific">Cladonia uncialis subsp. uncialis</name>
    <dbReference type="NCBI Taxonomy" id="180999"/>
    <lineage>
        <taxon>Eukaryota</taxon>
        <taxon>Fungi</taxon>
        <taxon>Dikarya</taxon>
        <taxon>Ascomycota</taxon>
        <taxon>Pezizomycotina</taxon>
        <taxon>Lecanoromycetes</taxon>
        <taxon>OSLEUM clade</taxon>
        <taxon>Lecanoromycetidae</taxon>
        <taxon>Lecanorales</taxon>
        <taxon>Lecanorineae</taxon>
        <taxon>Cladoniaceae</taxon>
        <taxon>Cladonia</taxon>
    </lineage>
</organism>
<dbReference type="InterPro" id="IPR014030">
    <property type="entry name" value="Ketoacyl_synth_N"/>
</dbReference>
<reference evidence="11" key="1">
    <citation type="submission" date="2016-05" db="EMBL/GenBank/DDBJ databases">
        <title>Lichen genome sequencing reveals its rich biosynthetic potential.</title>
        <authorList>
            <person name="Bertrand R.L."/>
            <person name="Abdel-Hameed M."/>
            <person name="Sorensen J.L."/>
        </authorList>
    </citation>
    <scope>NUCLEOTIDE SEQUENCE</scope>
</reference>
<dbReference type="GO" id="GO:0031177">
    <property type="term" value="F:phosphopantetheine binding"/>
    <property type="evidence" value="ECO:0007669"/>
    <property type="project" value="InterPro"/>
</dbReference>
<evidence type="ECO:0000256" key="6">
    <source>
        <dbReference type="PROSITE-ProRule" id="PRU01363"/>
    </source>
</evidence>
<dbReference type="InterPro" id="IPR020806">
    <property type="entry name" value="PKS_PP-bd"/>
</dbReference>
<dbReference type="SMART" id="SM00827">
    <property type="entry name" value="PKS_AT"/>
    <property type="match status" value="1"/>
</dbReference>
<dbReference type="GO" id="GO:0016746">
    <property type="term" value="F:acyltransferase activity"/>
    <property type="evidence" value="ECO:0007669"/>
    <property type="project" value="UniProtKB-KW"/>
</dbReference>
<accession>A0A1Z1CJ61</accession>
<dbReference type="InterPro" id="IPR050444">
    <property type="entry name" value="Polyketide_Synthase"/>
</dbReference>
<dbReference type="InterPro" id="IPR016035">
    <property type="entry name" value="Acyl_Trfase/lysoPLipase"/>
</dbReference>
<evidence type="ECO:0000313" key="11">
    <source>
        <dbReference type="EMBL" id="ANM86409.1"/>
    </source>
</evidence>
<keyword evidence="4" id="KW-0511">Multifunctional enzyme</keyword>
<dbReference type="InterPro" id="IPR001227">
    <property type="entry name" value="Ac_transferase_dom_sf"/>
</dbReference>
<dbReference type="Pfam" id="PF08242">
    <property type="entry name" value="Methyltransf_12"/>
    <property type="match status" value="1"/>
</dbReference>
<dbReference type="SUPFAM" id="SSF51735">
    <property type="entry name" value="NAD(P)-binding Rossmann-fold domains"/>
    <property type="match status" value="1"/>
</dbReference>
<keyword evidence="3" id="KW-0808">Transferase</keyword>
<dbReference type="SUPFAM" id="SSF55048">
    <property type="entry name" value="Probable ACP-binding domain of malonyl-CoA ACP transacylase"/>
    <property type="match status" value="1"/>
</dbReference>
<evidence type="ECO:0000313" key="12">
    <source>
        <dbReference type="EMBL" id="AUW31097.1"/>
    </source>
</evidence>
<dbReference type="PANTHER" id="PTHR45681">
    <property type="entry name" value="POLYKETIDE SYNTHASE 44-RELATED"/>
    <property type="match status" value="1"/>
</dbReference>
<feature type="compositionally biased region" description="Acidic residues" evidence="7">
    <location>
        <begin position="1734"/>
        <end position="1743"/>
    </location>
</feature>
<dbReference type="Gene3D" id="3.40.366.10">
    <property type="entry name" value="Malonyl-Coenzyme A Acyl Carrier Protein, domain 2"/>
    <property type="match status" value="2"/>
</dbReference>
<dbReference type="Gene3D" id="3.40.50.150">
    <property type="entry name" value="Vaccinia Virus protein VP39"/>
    <property type="match status" value="1"/>
</dbReference>
<feature type="region of interest" description="Disordered" evidence="7">
    <location>
        <begin position="1831"/>
        <end position="1864"/>
    </location>
</feature>
<gene>
    <name evidence="11" type="primary">nr-pks-8</name>
</gene>
<feature type="region of interest" description="C-terminal hotdog fold" evidence="6">
    <location>
        <begin position="1449"/>
        <end position="1597"/>
    </location>
</feature>
<dbReference type="PROSITE" id="PS52004">
    <property type="entry name" value="KS3_2"/>
    <property type="match status" value="1"/>
</dbReference>
<feature type="compositionally biased region" description="Low complexity" evidence="7">
    <location>
        <begin position="1744"/>
        <end position="1761"/>
    </location>
</feature>
<dbReference type="InterPro" id="IPR009081">
    <property type="entry name" value="PP-bd_ACP"/>
</dbReference>
<dbReference type="EMBL" id="KX264255">
    <property type="protein sequence ID" value="ANM86409.1"/>
    <property type="molecule type" value="Genomic_DNA"/>
</dbReference>
<evidence type="ECO:0000256" key="4">
    <source>
        <dbReference type="ARBA" id="ARBA00023268"/>
    </source>
</evidence>
<feature type="compositionally biased region" description="Low complexity" evidence="7">
    <location>
        <begin position="1626"/>
        <end position="1641"/>
    </location>
</feature>
<dbReference type="GO" id="GO:0044550">
    <property type="term" value="P:secondary metabolite biosynthetic process"/>
    <property type="evidence" value="ECO:0007669"/>
    <property type="project" value="UniProtKB-ARBA"/>
</dbReference>
<evidence type="ECO:0000256" key="3">
    <source>
        <dbReference type="ARBA" id="ARBA00022679"/>
    </source>
</evidence>
<dbReference type="PROSITE" id="PS00012">
    <property type="entry name" value="PHOSPHOPANTETHEINE"/>
    <property type="match status" value="2"/>
</dbReference>
<reference evidence="12" key="2">
    <citation type="submission" date="2017-12" db="EMBL/GenBank/DDBJ databases">
        <title>Genome Sequencing Reveals a Rich Biosynthetic Potential.</title>
        <authorList>
            <person name="Bertrand R.L."/>
            <person name="Abdel-Hameed M.E."/>
            <person name="Sorensen J.L."/>
        </authorList>
    </citation>
    <scope>NUCLEOTIDE SEQUENCE</scope>
</reference>
<dbReference type="InterPro" id="IPR016036">
    <property type="entry name" value="Malonyl_transacylase_ACP-bd"/>
</dbReference>
<dbReference type="PROSITE" id="PS52019">
    <property type="entry name" value="PKS_MFAS_DH"/>
    <property type="match status" value="1"/>
</dbReference>
<dbReference type="InterPro" id="IPR041068">
    <property type="entry name" value="HTH_51"/>
</dbReference>
<dbReference type="InterPro" id="IPR013217">
    <property type="entry name" value="Methyltransf_12"/>
</dbReference>
<protein>
    <submittedName>
        <fullName evidence="11">Putative type I PKS</fullName>
    </submittedName>
</protein>
<feature type="active site" description="Proton donor; for dehydratase activity" evidence="6">
    <location>
        <position position="1505"/>
    </location>
</feature>
<dbReference type="SUPFAM" id="SSF53335">
    <property type="entry name" value="S-adenosyl-L-methionine-dependent methyltransferases"/>
    <property type="match status" value="1"/>
</dbReference>
<dbReference type="CDD" id="cd00833">
    <property type="entry name" value="PKS"/>
    <property type="match status" value="1"/>
</dbReference>
<keyword evidence="5" id="KW-0012">Acyltransferase</keyword>
<dbReference type="Pfam" id="PF02801">
    <property type="entry name" value="Ketoacyl-synt_C"/>
    <property type="match status" value="1"/>
</dbReference>
<evidence type="ECO:0000256" key="2">
    <source>
        <dbReference type="ARBA" id="ARBA00022553"/>
    </source>
</evidence>
<feature type="region of interest" description="N-terminal hotdog fold" evidence="6">
    <location>
        <begin position="1288"/>
        <end position="1421"/>
    </location>
</feature>
<dbReference type="InterPro" id="IPR032088">
    <property type="entry name" value="SAT"/>
</dbReference>
<dbReference type="InterPro" id="IPR049900">
    <property type="entry name" value="PKS_mFAS_DH"/>
</dbReference>
<evidence type="ECO:0000256" key="1">
    <source>
        <dbReference type="ARBA" id="ARBA00022450"/>
    </source>
</evidence>
<feature type="domain" description="Ketosynthase family 3 (KS3)" evidence="9">
    <location>
        <begin position="385"/>
        <end position="802"/>
    </location>
</feature>
<dbReference type="InterPro" id="IPR014031">
    <property type="entry name" value="Ketoacyl_synth_C"/>
</dbReference>
<dbReference type="InterPro" id="IPR013120">
    <property type="entry name" value="FAR_NAD-bd"/>
</dbReference>
<sequence length="2695" mass="296888">MTRDRNIVLLFGPQALSFQEDSFHLLKSDILSDAENRWILDVIAQLPTYLKTFSEKFPKIQVVLGVKLLEGLNDWINGGKIPPASSHLPNVILSPLIVLSQLTQYSKYLKLAHGGGQNLYGSHSQQTEIVGFCTGLLSALAVSSAGNQAQFQQYGAVAVRLAALIGALVDAQDALGEHGESKSLATVWDPSQTKTEMTRIMQQFPEAYISVSYDENRATVTTSASTASSLQQQLRAAGVIATEVGLHGRFHCESYRDDVESLISFCDRLPELQFPEASELILPTRSSSKGDLITQGKLHHIALWSILVEQSRWHQTFAAVHSSRLKDKEGLLITFGLERCVPPSFMKFLSSQVIHMTNLEEVKSRLSIDTLKPRTSPELPHGYSENDIAVVGMSCKVAGADDVEEFWNVLCTGKSQHIEVPKERFEFETQWRDIDPKRKWFGNFVRDHDTFDHKFFKKSPREVSSQDPQQRLMMQSAYQAVEQSGYLNSPDADKHVGCFIGVCAVDYENNVACYPPNAFTATGNLKSFIAGKISHYFGWTGPGLTIDTACSASAVAIHQACRAIIHGECTAALAGGTTVMTNPLWFQNLAGATFLSPTGACKPFDAKADGYCRGEAVASVFLKKMNKAVEDGDLILGCIGSTAVYQNENCTPIFVPNSKSLSGLFNNVVKQAGLKAKDISIVEAHGTGTPVGDPAEYESILKVFGGSIRSTPLSIGSVKGHIGHTECASGVVALIKIILMIQEGGIPPQASFETLSPRIKASPSDMIEIVTGTKKNWTSGFRAALINNYGASGSNASMVVTQPLQHKGAGSSFIHRASIKHPFWICGYDERSIREYSTRLKQFIQFKTVSAKSVSLANLSFNISRQSNRSLDNGLIFSCGSVSELEDKLTACVNGDKSVNVTPHKKARSVILCFGGQVSKFIGLDQKVYDGVSLLRSYLDQCNSVLGSMGLSGIYPDIFQKTPVGDTVKLQTMLFALQYSSAKCWLDSGIQVAAVVGHSFGELTALCISGILSLKDTMRVIVARSRLVENSWGTDSGSMMAVEADLEEVYRLLADSSKICKDERPATIACYNGPRSFTLAGATKAIDAVAESSSSFPGMRVKKINVTNAFHSSLVEPLMADLGQLGQGLEFNEPIIPWERATEFKKLEKISPSFFADHMRNPVFFNHTIHRLAKEFPSCLWLEAGSNSTVTNMASRALEASSTYHFQSVNITSESGLQNLVDTTISLWKEGLRVSFWAHHKSQTYEYAPLLLPPYQFERTRHWLEFKKPQKAISERISQPQVQQEELPKDLYTFVGYQNEGQRSARFRINTMIKKYEDFVSGHVIAQTAPICPATLEVDMAIEALRSLRPDLEASNLQPQIHNVSNQAPICVDQSRAIWLDLEAIDTEFHTWDWRIFSTGSKGSAATLHVSGKIILRSGDDPQFQADFARYERLIGHQRCVNVLNSPDADDIIQGRNIYKTFAEIVDYGEMYRGLQKLVGKGNESAGRVVKQHTGDTWLDTHLSDCFSQVGGIWVNCMTDRAPTDMFIASGFEQWVRSPKFAEHDKRPSIWDVFAYHCPESDKAYMTDIFIFNPMNGALMEFILGIKYAKVTKLSMSKILSRHTSEGVQSAGTAAKTAAPVVAAATASPPSAKPPALVKTTKPVKEKKTASGPDVLGTVTAVLADLSGLDAANINIETELADIGIDSLMGMELASELEGKFKCSLPADQLMEVTTTQTLVQCIQSVLGQVDGGESTESDDDEPSSGSQSSGDLSDSDTSVSSDAKMNLAEYLADFLGVEESEVMPGTLLRDLGVDSLLSTELRSDIAGKFDVHIPDDVPIDELSVKELDTKINGQSGGAPKPVAAPKSATATSPDTGKEMTPPTTGITTAVSSTVSGSTASGNLEIEASTILEAFGETKKLTDQFIVDYRCADYMEVVNPKQTQLCISLTLDAFERLGCKLRTMKAGQKLERIKYLPQHGRLVEYLYDMLEKEARLIDVNHDQMTRTAIAPPAKSSNELLQDLMHSFPDHGFANKLTYFTGTRLADVLTGKSDGIKLIFGTEEGRELVSGLYGDSLLNKLAYKQMEDFLKRLISKLPMQKGPLRVLEMGAGTGGTTKYLVPLLANLNIPVEYTFTDLASSFVAAGRKKFKEYPFMKFRTHDIEKAPADDLVGTQHIVIASNAVHATHSLTESTKNIRKFLRSDGLLMMLEMTETVYWIDMIFGLLEGWWLFDDGRQHAISHESQWERELQSVGYGHVDWTDGNRPENNLQKIIIALASGPRYDRLPRSPKPTTSQETDCAARQVAVDEYVRKSTHGFAAPVRSDQVTAPSASEHCILITGATGSLGSHLVAHFAGLPMVKSVICLNRPHSGSEPEVRQREAMRLRGINLDINAYSKLKVLATNTAKPMLDIPRKEYETLLNTVTHIIHNAWPMTGKRPLKGFELQFQVMQNLINFAREISCRREKGSKVSLQFISSIATVGHYPLWSGSVNVPEERMTIESVLPNGYGDAKFVCEKMLDETLHKYPDQFRAMAVRLGQVAGSKTSGYWNPAEHFSFLIKSSQTLKALPDFDGLLSWTPVDDVAATLGDLLLADHPPYPIYHIDNPVRQPWRDIIRVFADELDIPRRNVIPFEEWIKRVRNFPGSVELDNPAAKLIEFLDSNFIRMSCGGLLLDTVKSREHSKTLGEVGPVSEDVAKKYIEAWKEMGFLHRRVLVD</sequence>
<name>A0A1Z1CJ61_CLAUC</name>
<dbReference type="Pfam" id="PF00109">
    <property type="entry name" value="ketoacyl-synt"/>
    <property type="match status" value="1"/>
</dbReference>
<dbReference type="Gene3D" id="3.10.129.110">
    <property type="entry name" value="Polyketide synthase dehydratase"/>
    <property type="match status" value="1"/>
</dbReference>
<dbReference type="PROSITE" id="PS50075">
    <property type="entry name" value="CARRIER"/>
    <property type="match status" value="2"/>
</dbReference>
<dbReference type="SUPFAM" id="SSF47336">
    <property type="entry name" value="ACP-like"/>
    <property type="match status" value="2"/>
</dbReference>
<dbReference type="InterPro" id="IPR020841">
    <property type="entry name" value="PKS_Beta-ketoAc_synthase_dom"/>
</dbReference>
<dbReference type="InterPro" id="IPR036736">
    <property type="entry name" value="ACP-like_sf"/>
</dbReference>
<dbReference type="InterPro" id="IPR029063">
    <property type="entry name" value="SAM-dependent_MTases_sf"/>
</dbReference>
<dbReference type="InterPro" id="IPR016039">
    <property type="entry name" value="Thiolase-like"/>
</dbReference>
<dbReference type="Pfam" id="PF16073">
    <property type="entry name" value="SAT"/>
    <property type="match status" value="1"/>
</dbReference>
<dbReference type="Pfam" id="PF00550">
    <property type="entry name" value="PP-binding"/>
    <property type="match status" value="2"/>
</dbReference>
<dbReference type="Gene3D" id="3.40.50.720">
    <property type="entry name" value="NAD(P)-binding Rossmann-like Domain"/>
    <property type="match status" value="1"/>
</dbReference>
<dbReference type="Gene3D" id="3.40.47.10">
    <property type="match status" value="1"/>
</dbReference>
<dbReference type="Pfam" id="PF07993">
    <property type="entry name" value="NAD_binding_4"/>
    <property type="match status" value="1"/>
</dbReference>
<proteinExistence type="predicted"/>
<dbReference type="SMART" id="SM00823">
    <property type="entry name" value="PKS_PP"/>
    <property type="match status" value="2"/>
</dbReference>
<dbReference type="InterPro" id="IPR042104">
    <property type="entry name" value="PKS_dehydratase_sf"/>
</dbReference>
<dbReference type="SUPFAM" id="SSF52151">
    <property type="entry name" value="FabD/lysophospholipase-like"/>
    <property type="match status" value="1"/>
</dbReference>
<keyword evidence="2" id="KW-0597">Phosphoprotein</keyword>
<dbReference type="InterPro" id="IPR014043">
    <property type="entry name" value="Acyl_transferase_dom"/>
</dbReference>
<evidence type="ECO:0000259" key="8">
    <source>
        <dbReference type="PROSITE" id="PS50075"/>
    </source>
</evidence>
<dbReference type="Pfam" id="PF00698">
    <property type="entry name" value="Acyl_transf_1"/>
    <property type="match status" value="1"/>
</dbReference>
<dbReference type="Gene3D" id="1.10.1200.10">
    <property type="entry name" value="ACP-like"/>
    <property type="match status" value="2"/>
</dbReference>
<dbReference type="InterPro" id="IPR036291">
    <property type="entry name" value="NAD(P)-bd_dom_sf"/>
</dbReference>
<feature type="domain" description="PKS/mFAS DH" evidence="10">
    <location>
        <begin position="1288"/>
        <end position="1597"/>
    </location>
</feature>
<evidence type="ECO:0000259" key="10">
    <source>
        <dbReference type="PROSITE" id="PS52019"/>
    </source>
</evidence>
<feature type="domain" description="Carrier" evidence="8">
    <location>
        <begin position="1762"/>
        <end position="1836"/>
    </location>
</feature>
<dbReference type="PANTHER" id="PTHR45681:SF6">
    <property type="entry name" value="POLYKETIDE SYNTHASE 37"/>
    <property type="match status" value="1"/>
</dbReference>
<keyword evidence="1" id="KW-0596">Phosphopantetheine</keyword>
<dbReference type="InterPro" id="IPR006162">
    <property type="entry name" value="Ppantetheine_attach_site"/>
</dbReference>
<feature type="region of interest" description="Disordered" evidence="7">
    <location>
        <begin position="1730"/>
        <end position="1761"/>
    </location>
</feature>